<dbReference type="Pfam" id="PF01636">
    <property type="entry name" value="APH"/>
    <property type="match status" value="1"/>
</dbReference>
<dbReference type="InterPro" id="IPR002575">
    <property type="entry name" value="Aminoglycoside_PTrfase"/>
</dbReference>
<sequence>MHYLPTSLRSLCFRPAGTIAPRVPSSAAIERLLGVPVQSVDRLQPWSVARVRLADNTTVIVKWSRTADTERAEPARLRAERSALQFLADVEPPLTPKLLASGEDLLVIEDLGPRPSLRELILAGDDRAVVDFARALGRLHAVTAGRAEEYYAGPGAWADPDADLKASLDGLRSGIDRLTDFGTTISSAAAHELADAITEILHPGRFLALTNGDVGLNNYLVGTAGDGRLIDFETAGFRHVLAEMTDLYTPGPMWITLSEPTLVEAAYRAQLATAIPEVTDDRTYGRAVAGGTFIWAARRLAKLPEIDARPAGDASRVHRVATLEAAATTAEPCVSG</sequence>
<gene>
    <name evidence="2" type="ORF">CQY22_003310</name>
</gene>
<organism evidence="2 3">
    <name type="scientific">Mycolicibacterium brumae</name>
    <dbReference type="NCBI Taxonomy" id="85968"/>
    <lineage>
        <taxon>Bacteria</taxon>
        <taxon>Bacillati</taxon>
        <taxon>Actinomycetota</taxon>
        <taxon>Actinomycetes</taxon>
        <taxon>Mycobacteriales</taxon>
        <taxon>Mycobacteriaceae</taxon>
        <taxon>Mycolicibacterium</taxon>
    </lineage>
</organism>
<evidence type="ECO:0000313" key="3">
    <source>
        <dbReference type="Proteomes" id="UP000230551"/>
    </source>
</evidence>
<dbReference type="Gene3D" id="3.30.200.20">
    <property type="entry name" value="Phosphorylase Kinase, domain 1"/>
    <property type="match status" value="1"/>
</dbReference>
<dbReference type="AlphaFoldDB" id="A0A2G5PG43"/>
<name>A0A2G5PG43_9MYCO</name>
<comment type="caution">
    <text evidence="2">The sequence shown here is derived from an EMBL/GenBank/DDBJ whole genome shotgun (WGS) entry which is preliminary data.</text>
</comment>
<evidence type="ECO:0000259" key="1">
    <source>
        <dbReference type="Pfam" id="PF01636"/>
    </source>
</evidence>
<reference evidence="2 3" key="1">
    <citation type="journal article" date="2017" name="Infect. Genet. Evol.">
        <title>The new phylogeny of the genus Mycobacterium: The old and the news.</title>
        <authorList>
            <person name="Tortoli E."/>
            <person name="Fedrizzi T."/>
            <person name="Meehan C.J."/>
            <person name="Trovato A."/>
            <person name="Grottola A."/>
            <person name="Giacobazzi E."/>
            <person name="Serpini G.F."/>
            <person name="Tagliazucchi S."/>
            <person name="Fabio A."/>
            <person name="Bettua C."/>
            <person name="Bertorelli R."/>
            <person name="Frascaro F."/>
            <person name="De Sanctis V."/>
            <person name="Pecorari M."/>
            <person name="Jousson O."/>
            <person name="Segata N."/>
            <person name="Cirillo D.M."/>
        </authorList>
    </citation>
    <scope>NUCLEOTIDE SEQUENCE [LARGE SCALE GENOMIC DNA]</scope>
    <source>
        <strain evidence="2 3">CIP1034565</strain>
    </source>
</reference>
<protein>
    <recommendedName>
        <fullName evidence="1">Aminoglycoside phosphotransferase domain-containing protein</fullName>
    </recommendedName>
</protein>
<dbReference type="SUPFAM" id="SSF56112">
    <property type="entry name" value="Protein kinase-like (PK-like)"/>
    <property type="match status" value="1"/>
</dbReference>
<dbReference type="STRING" id="85968.GCA_900073015_01290"/>
<feature type="domain" description="Aminoglycoside phosphotransferase" evidence="1">
    <location>
        <begin position="57"/>
        <end position="258"/>
    </location>
</feature>
<dbReference type="InterPro" id="IPR011009">
    <property type="entry name" value="Kinase-like_dom_sf"/>
</dbReference>
<dbReference type="OrthoDB" id="144109at2"/>
<dbReference type="Proteomes" id="UP000230551">
    <property type="component" value="Unassembled WGS sequence"/>
</dbReference>
<evidence type="ECO:0000313" key="2">
    <source>
        <dbReference type="EMBL" id="PIB77278.1"/>
    </source>
</evidence>
<dbReference type="EMBL" id="PDCN02000002">
    <property type="protein sequence ID" value="PIB77278.1"/>
    <property type="molecule type" value="Genomic_DNA"/>
</dbReference>
<accession>A0A2G5PG43</accession>
<proteinExistence type="predicted"/>
<dbReference type="Gene3D" id="3.90.1200.10">
    <property type="match status" value="1"/>
</dbReference>
<keyword evidence="3" id="KW-1185">Reference proteome</keyword>